<dbReference type="Pfam" id="PF07679">
    <property type="entry name" value="I-set"/>
    <property type="match status" value="3"/>
</dbReference>
<dbReference type="SUPFAM" id="SSF48726">
    <property type="entry name" value="Immunoglobulin"/>
    <property type="match status" value="3"/>
</dbReference>
<feature type="domain" description="Ig-like" evidence="4">
    <location>
        <begin position="33"/>
        <end position="106"/>
    </location>
</feature>
<organism evidence="5 6">
    <name type="scientific">Mastacembelus armatus</name>
    <name type="common">zig-zag eel</name>
    <dbReference type="NCBI Taxonomy" id="205130"/>
    <lineage>
        <taxon>Eukaryota</taxon>
        <taxon>Metazoa</taxon>
        <taxon>Chordata</taxon>
        <taxon>Craniata</taxon>
        <taxon>Vertebrata</taxon>
        <taxon>Euteleostomi</taxon>
        <taxon>Actinopterygii</taxon>
        <taxon>Neopterygii</taxon>
        <taxon>Teleostei</taxon>
        <taxon>Neoteleostei</taxon>
        <taxon>Acanthomorphata</taxon>
        <taxon>Anabantaria</taxon>
        <taxon>Synbranchiformes</taxon>
        <taxon>Mastacembelidae</taxon>
        <taxon>Mastacembelus</taxon>
    </lineage>
</organism>
<feature type="domain" description="Ig-like" evidence="4">
    <location>
        <begin position="216"/>
        <end position="289"/>
    </location>
</feature>
<dbReference type="InterPro" id="IPR007110">
    <property type="entry name" value="Ig-like_dom"/>
</dbReference>
<accession>A0A7N8Y279</accession>
<feature type="domain" description="Ig-like" evidence="4">
    <location>
        <begin position="107"/>
        <end position="206"/>
    </location>
</feature>
<dbReference type="InterPro" id="IPR013783">
    <property type="entry name" value="Ig-like_fold"/>
</dbReference>
<dbReference type="Ensembl" id="ENSMAMT00000053042.1">
    <property type="protein sequence ID" value="ENSMAMP00000058851.1"/>
    <property type="gene ID" value="ENSMAMG00000027793.1"/>
</dbReference>
<keyword evidence="3" id="KW-0393">Immunoglobulin domain</keyword>
<evidence type="ECO:0000259" key="4">
    <source>
        <dbReference type="PROSITE" id="PS50835"/>
    </source>
</evidence>
<dbReference type="InterPro" id="IPR003598">
    <property type="entry name" value="Ig_sub2"/>
</dbReference>
<dbReference type="GeneTree" id="ENSGT00940000156511"/>
<evidence type="ECO:0000256" key="3">
    <source>
        <dbReference type="ARBA" id="ARBA00023319"/>
    </source>
</evidence>
<dbReference type="SMART" id="SM00408">
    <property type="entry name" value="IGc2"/>
    <property type="match status" value="3"/>
</dbReference>
<dbReference type="PROSITE" id="PS50835">
    <property type="entry name" value="IG_LIKE"/>
    <property type="match status" value="3"/>
</dbReference>
<dbReference type="PANTHER" id="PTHR47633">
    <property type="entry name" value="IMMUNOGLOBULIN"/>
    <property type="match status" value="1"/>
</dbReference>
<evidence type="ECO:0000313" key="5">
    <source>
        <dbReference type="Ensembl" id="ENSMAMP00000058851.1"/>
    </source>
</evidence>
<dbReference type="InterPro" id="IPR036179">
    <property type="entry name" value="Ig-like_dom_sf"/>
</dbReference>
<dbReference type="AlphaFoldDB" id="A0A7N8Y279"/>
<dbReference type="InterPro" id="IPR003599">
    <property type="entry name" value="Ig_sub"/>
</dbReference>
<sequence length="345" mass="38083">WDISPLPQTTKTLELKPESKRYSSVLEKKKEKPVFLSQLSSAAVTTGETARFTVKVSGFPKPTVQWSHNGNVIKSSSVYKLIEEKEEYTLVITRVTSEYEGEYSCTPDVSQAEKWVEKMFKKLEPKVTWKQGVASCLQCTVKGSPELHIHWFLNDRELSEGEKYKISFKNGVATLEIMNLLVTDSGSYTCEVSNNAGSESCNTHIAVKGLPNLELQTVELECKVSGSPPFNISWYHDGEEIQSGPNYEISFSENSCTLRVPTLKLLDSGVYKCKAVNKAGSTETTASLLPTSTTSPQLKAPASCSVSALMTRKLQENTPVKCPTMLEKTHVTQLCPFLVSLSSSG</sequence>
<reference evidence="5" key="2">
    <citation type="submission" date="2025-09" db="UniProtKB">
        <authorList>
            <consortium name="Ensembl"/>
        </authorList>
    </citation>
    <scope>IDENTIFICATION</scope>
</reference>
<evidence type="ECO:0000256" key="1">
    <source>
        <dbReference type="ARBA" id="ARBA00004496"/>
    </source>
</evidence>
<dbReference type="SMART" id="SM00409">
    <property type="entry name" value="IG"/>
    <property type="match status" value="3"/>
</dbReference>
<dbReference type="GO" id="GO:0005737">
    <property type="term" value="C:cytoplasm"/>
    <property type="evidence" value="ECO:0007669"/>
    <property type="project" value="UniProtKB-SubCell"/>
</dbReference>
<reference evidence="5" key="1">
    <citation type="submission" date="2025-08" db="UniProtKB">
        <authorList>
            <consortium name="Ensembl"/>
        </authorList>
    </citation>
    <scope>IDENTIFICATION</scope>
</reference>
<dbReference type="Proteomes" id="UP000261640">
    <property type="component" value="Unplaced"/>
</dbReference>
<protein>
    <recommendedName>
        <fullName evidence="4">Ig-like domain-containing protein</fullName>
    </recommendedName>
</protein>
<dbReference type="FunFam" id="2.60.40.10:FF:000425">
    <property type="entry name" value="Myosin light chain kinase"/>
    <property type="match status" value="1"/>
</dbReference>
<dbReference type="CDD" id="cd00096">
    <property type="entry name" value="Ig"/>
    <property type="match status" value="2"/>
</dbReference>
<dbReference type="FunFam" id="2.60.40.10:FF:000022">
    <property type="entry name" value="Cardiac titin"/>
    <property type="match status" value="2"/>
</dbReference>
<comment type="subcellular location">
    <subcellularLocation>
        <location evidence="1">Cytoplasm</location>
    </subcellularLocation>
</comment>
<dbReference type="Gene3D" id="2.60.40.10">
    <property type="entry name" value="Immunoglobulins"/>
    <property type="match status" value="3"/>
</dbReference>
<dbReference type="InterPro" id="IPR013098">
    <property type="entry name" value="Ig_I-set"/>
</dbReference>
<proteinExistence type="predicted"/>
<evidence type="ECO:0000313" key="6">
    <source>
        <dbReference type="Proteomes" id="UP000261640"/>
    </source>
</evidence>
<name>A0A7N8Y279_9TELE</name>
<evidence type="ECO:0000256" key="2">
    <source>
        <dbReference type="ARBA" id="ARBA00022490"/>
    </source>
</evidence>
<keyword evidence="6" id="KW-1185">Reference proteome</keyword>
<dbReference type="PANTHER" id="PTHR47633:SF15">
    <property type="entry name" value="IG-LIKE DOMAIN-CONTAINING PROTEIN"/>
    <property type="match status" value="1"/>
</dbReference>
<keyword evidence="2" id="KW-0963">Cytoplasm</keyword>